<protein>
    <submittedName>
        <fullName evidence="2">Uncharacterized protein</fullName>
    </submittedName>
</protein>
<evidence type="ECO:0000313" key="3">
    <source>
        <dbReference type="Proteomes" id="UP000054481"/>
    </source>
</evidence>
<feature type="transmembrane region" description="Helical" evidence="1">
    <location>
        <begin position="449"/>
        <end position="471"/>
    </location>
</feature>
<accession>A0A0F7ZYU6</accession>
<evidence type="ECO:0000256" key="1">
    <source>
        <dbReference type="SAM" id="Phobius"/>
    </source>
</evidence>
<feature type="transmembrane region" description="Helical" evidence="1">
    <location>
        <begin position="504"/>
        <end position="524"/>
    </location>
</feature>
<proteinExistence type="predicted"/>
<gene>
    <name evidence="2" type="ORF">HIM_07471</name>
</gene>
<dbReference type="OrthoDB" id="191995at2759"/>
<feature type="transmembrane region" description="Helical" evidence="1">
    <location>
        <begin position="385"/>
        <end position="401"/>
    </location>
</feature>
<dbReference type="EMBL" id="KQ030538">
    <property type="protein sequence ID" value="KJZ73087.1"/>
    <property type="molecule type" value="Genomic_DNA"/>
</dbReference>
<dbReference type="Proteomes" id="UP000054481">
    <property type="component" value="Unassembled WGS sequence"/>
</dbReference>
<sequence length="600" mass="68986">MSSAASRRKSTQEFVLPDGKKVVVTSPLKYEELRRQYAHQKEMEVEVVIHGSDEHTNYLRQSLDHHNARLEEFRKDHGPHFHEWENTHDQINAVHTQLRRISTQSSGLSGNFSKYGFNASLRSYSDHKDEETPMVGKLFENVREEPTRTVKLAKKPVIKQWFHRGLLWRASEQKEIMAIELFFDLVYASIIHDNGERLTLEPDGFTLLRFAITFIMSWKIWTDITLCLSWFESDDVLTKIELLFEISCLLAFTVNITHCLNPNPVYNTYTQLVTFYLAARYSRAIHYAYVAYALPKVRGVMLTSCAEIVLPSALWIASIHVEMPYKLAIIWPALFIDTYGQLISITMIRYARTFGRETRFGKLVNRCYEFYPAINIEHKVGRTKAFLSLVSGYSVVGLLFQSTGGYFVNGFLGKAIMGMLLAFVYNWLYFEVDDQGVSRHAIRRSISAALVWQFAHLPAIMGYIVAASALMRLVMTEDVPDAWPEQVVPGQRSRIHAAFESSSRWLFCGGLAVTLFFMAVITLCHEHRRPQTMRCPKSWRIVNRLVVCVVMLCLPVCPGLRSLDLLAITLGISVWVLIFDIWGASCKEDTWFGEKERDEE</sequence>
<evidence type="ECO:0000313" key="2">
    <source>
        <dbReference type="EMBL" id="KJZ73087.1"/>
    </source>
</evidence>
<organism evidence="2 3">
    <name type="scientific">Hirsutella minnesotensis 3608</name>
    <dbReference type="NCBI Taxonomy" id="1043627"/>
    <lineage>
        <taxon>Eukaryota</taxon>
        <taxon>Fungi</taxon>
        <taxon>Dikarya</taxon>
        <taxon>Ascomycota</taxon>
        <taxon>Pezizomycotina</taxon>
        <taxon>Sordariomycetes</taxon>
        <taxon>Hypocreomycetidae</taxon>
        <taxon>Hypocreales</taxon>
        <taxon>Ophiocordycipitaceae</taxon>
        <taxon>Hirsutella</taxon>
    </lineage>
</organism>
<name>A0A0F7ZYU6_9HYPO</name>
<dbReference type="InterPro" id="IPR010640">
    <property type="entry name" value="Low_temperature_requirement_A"/>
</dbReference>
<feature type="transmembrane region" description="Helical" evidence="1">
    <location>
        <begin position="407"/>
        <end position="428"/>
    </location>
</feature>
<reference evidence="2 3" key="1">
    <citation type="journal article" date="2014" name="Genome Biol. Evol.">
        <title>Comparative genomics and transcriptomics analyses reveal divergent lifestyle features of nematode endoparasitic fungus Hirsutella minnesotensis.</title>
        <authorList>
            <person name="Lai Y."/>
            <person name="Liu K."/>
            <person name="Zhang X."/>
            <person name="Zhang X."/>
            <person name="Li K."/>
            <person name="Wang N."/>
            <person name="Shu C."/>
            <person name="Wu Y."/>
            <person name="Wang C."/>
            <person name="Bushley K.E."/>
            <person name="Xiang M."/>
            <person name="Liu X."/>
        </authorList>
    </citation>
    <scope>NUCLEOTIDE SEQUENCE [LARGE SCALE GENOMIC DNA]</scope>
    <source>
        <strain evidence="2 3">3608</strain>
    </source>
</reference>
<dbReference type="Pfam" id="PF06772">
    <property type="entry name" value="LtrA"/>
    <property type="match status" value="1"/>
</dbReference>
<keyword evidence="1" id="KW-0812">Transmembrane</keyword>
<feature type="transmembrane region" description="Helical" evidence="1">
    <location>
        <begin position="545"/>
        <end position="561"/>
    </location>
</feature>
<dbReference type="PANTHER" id="PTHR36840">
    <property type="entry name" value="BLL5714 PROTEIN"/>
    <property type="match status" value="1"/>
</dbReference>
<dbReference type="PANTHER" id="PTHR36840:SF1">
    <property type="entry name" value="BLL5714 PROTEIN"/>
    <property type="match status" value="1"/>
</dbReference>
<keyword evidence="3" id="KW-1185">Reference proteome</keyword>
<feature type="transmembrane region" description="Helical" evidence="1">
    <location>
        <begin position="299"/>
        <end position="317"/>
    </location>
</feature>
<keyword evidence="1" id="KW-0472">Membrane</keyword>
<feature type="transmembrane region" description="Helical" evidence="1">
    <location>
        <begin position="567"/>
        <end position="585"/>
    </location>
</feature>
<feature type="transmembrane region" description="Helical" evidence="1">
    <location>
        <begin position="329"/>
        <end position="351"/>
    </location>
</feature>
<dbReference type="AlphaFoldDB" id="A0A0F7ZYU6"/>
<keyword evidence="1" id="KW-1133">Transmembrane helix</keyword>